<keyword evidence="2" id="KW-1003">Cell membrane</keyword>
<name>A0ABP9PBB1_9ACTN</name>
<dbReference type="PANTHER" id="PTHR14969:SF62">
    <property type="entry name" value="DECAPRENYLPHOSPHORYL-5-PHOSPHORIBOSE PHOSPHATASE RV3807C-RELATED"/>
    <property type="match status" value="1"/>
</dbReference>
<keyword evidence="6 7" id="KW-0472">Membrane</keyword>
<comment type="caution">
    <text evidence="9">The sequence shown here is derived from an EMBL/GenBank/DDBJ whole genome shotgun (WGS) entry which is preliminary data.</text>
</comment>
<feature type="transmembrane region" description="Helical" evidence="7">
    <location>
        <begin position="164"/>
        <end position="183"/>
    </location>
</feature>
<dbReference type="EMBL" id="BAABKG010000001">
    <property type="protein sequence ID" value="GAA5143611.1"/>
    <property type="molecule type" value="Genomic_DNA"/>
</dbReference>
<reference evidence="10" key="1">
    <citation type="journal article" date="2019" name="Int. J. Syst. Evol. Microbiol.">
        <title>The Global Catalogue of Microorganisms (GCM) 10K type strain sequencing project: providing services to taxonomists for standard genome sequencing and annotation.</title>
        <authorList>
            <consortium name="The Broad Institute Genomics Platform"/>
            <consortium name="The Broad Institute Genome Sequencing Center for Infectious Disease"/>
            <person name="Wu L."/>
            <person name="Ma J."/>
        </authorList>
    </citation>
    <scope>NUCLEOTIDE SEQUENCE [LARGE SCALE GENOMIC DNA]</scope>
    <source>
        <strain evidence="10">JCM 18459</strain>
    </source>
</reference>
<proteinExistence type="predicted"/>
<organism evidence="9 10">
    <name type="scientific">Nocardioides marinquilinus</name>
    <dbReference type="NCBI Taxonomy" id="1210400"/>
    <lineage>
        <taxon>Bacteria</taxon>
        <taxon>Bacillati</taxon>
        <taxon>Actinomycetota</taxon>
        <taxon>Actinomycetes</taxon>
        <taxon>Propionibacteriales</taxon>
        <taxon>Nocardioidaceae</taxon>
        <taxon>Nocardioides</taxon>
    </lineage>
</organism>
<feature type="transmembrane region" description="Helical" evidence="7">
    <location>
        <begin position="131"/>
        <end position="152"/>
    </location>
</feature>
<evidence type="ECO:0000256" key="6">
    <source>
        <dbReference type="ARBA" id="ARBA00023136"/>
    </source>
</evidence>
<feature type="domain" description="Phosphatidic acid phosphatase type 2/haloperoxidase" evidence="8">
    <location>
        <begin position="90"/>
        <end position="206"/>
    </location>
</feature>
<comment type="subcellular location">
    <subcellularLocation>
        <location evidence="1">Cell membrane</location>
        <topology evidence="1">Multi-pass membrane protein</topology>
    </subcellularLocation>
</comment>
<keyword evidence="4" id="KW-0378">Hydrolase</keyword>
<dbReference type="Gene3D" id="1.20.144.10">
    <property type="entry name" value="Phosphatidic acid phosphatase type 2/haloperoxidase"/>
    <property type="match status" value="1"/>
</dbReference>
<evidence type="ECO:0000256" key="5">
    <source>
        <dbReference type="ARBA" id="ARBA00022989"/>
    </source>
</evidence>
<gene>
    <name evidence="9" type="ORF">GCM10023340_09400</name>
</gene>
<dbReference type="InterPro" id="IPR036938">
    <property type="entry name" value="PAP2/HPO_sf"/>
</dbReference>
<evidence type="ECO:0000256" key="4">
    <source>
        <dbReference type="ARBA" id="ARBA00022801"/>
    </source>
</evidence>
<evidence type="ECO:0000256" key="2">
    <source>
        <dbReference type="ARBA" id="ARBA00022475"/>
    </source>
</evidence>
<dbReference type="Pfam" id="PF01569">
    <property type="entry name" value="PAP2"/>
    <property type="match status" value="1"/>
</dbReference>
<evidence type="ECO:0000259" key="8">
    <source>
        <dbReference type="SMART" id="SM00014"/>
    </source>
</evidence>
<evidence type="ECO:0000256" key="1">
    <source>
        <dbReference type="ARBA" id="ARBA00004651"/>
    </source>
</evidence>
<dbReference type="InterPro" id="IPR000326">
    <property type="entry name" value="PAP2/HPO"/>
</dbReference>
<dbReference type="PANTHER" id="PTHR14969">
    <property type="entry name" value="SPHINGOSINE-1-PHOSPHATE PHOSPHOHYDROLASE"/>
    <property type="match status" value="1"/>
</dbReference>
<feature type="transmembrane region" description="Helical" evidence="7">
    <location>
        <begin position="12"/>
        <end position="33"/>
    </location>
</feature>
<keyword evidence="3 7" id="KW-0812">Transmembrane</keyword>
<accession>A0ABP9PBB1</accession>
<dbReference type="Proteomes" id="UP001500221">
    <property type="component" value="Unassembled WGS sequence"/>
</dbReference>
<evidence type="ECO:0000256" key="3">
    <source>
        <dbReference type="ARBA" id="ARBA00022692"/>
    </source>
</evidence>
<evidence type="ECO:0000313" key="10">
    <source>
        <dbReference type="Proteomes" id="UP001500221"/>
    </source>
</evidence>
<evidence type="ECO:0000313" key="9">
    <source>
        <dbReference type="EMBL" id="GAA5143611.1"/>
    </source>
</evidence>
<protein>
    <recommendedName>
        <fullName evidence="8">Phosphatidic acid phosphatase type 2/haloperoxidase domain-containing protein</fullName>
    </recommendedName>
</protein>
<feature type="transmembrane region" description="Helical" evidence="7">
    <location>
        <begin position="64"/>
        <end position="83"/>
    </location>
</feature>
<evidence type="ECO:0000256" key="7">
    <source>
        <dbReference type="SAM" id="Phobius"/>
    </source>
</evidence>
<feature type="transmembrane region" description="Helical" evidence="7">
    <location>
        <begin position="195"/>
        <end position="215"/>
    </location>
</feature>
<dbReference type="SUPFAM" id="SSF48317">
    <property type="entry name" value="Acid phosphatase/Vanadium-dependent haloperoxidase"/>
    <property type="match status" value="1"/>
</dbReference>
<dbReference type="RefSeq" id="WP_345455034.1">
    <property type="nucleotide sequence ID" value="NZ_BAABKG010000001.1"/>
</dbReference>
<dbReference type="SMART" id="SM00014">
    <property type="entry name" value="acidPPc"/>
    <property type="match status" value="1"/>
</dbReference>
<keyword evidence="10" id="KW-1185">Reference proteome</keyword>
<keyword evidence="5 7" id="KW-1133">Transmembrane helix</keyword>
<sequence length="232" mass="23483">MAPVPRPAGHLVTAVTGLAVAFVVLAVAVGAGWTHGLDGAGRPMASWAAGHGLHPFLRDVEVGFALPAMTVCTLVVALALVVVREVRAAVQVAVAVPVTSLVTGVLKTLVARPRPPWQWTGHELHSAAFPSGHASSAAALGVSIVLVVVALADGGRVTRRAASVAAAHVAVLVLLVGADRVLLGRHYPSDVLGGVLLGSGVALGVALVLAGPPGLTWRREARSSPSSTSDRR</sequence>
<feature type="transmembrane region" description="Helical" evidence="7">
    <location>
        <begin position="90"/>
        <end position="111"/>
    </location>
</feature>